<evidence type="ECO:0000313" key="2">
    <source>
        <dbReference type="EMBL" id="KAG2642974.1"/>
    </source>
</evidence>
<dbReference type="Proteomes" id="UP000823388">
    <property type="component" value="Chromosome 2K"/>
</dbReference>
<gene>
    <name evidence="2" type="ORF">PVAP13_2KG291000</name>
</gene>
<name>A0A8T0WC68_PANVG</name>
<comment type="caution">
    <text evidence="2">The sequence shown here is derived from an EMBL/GenBank/DDBJ whole genome shotgun (WGS) entry which is preliminary data.</text>
</comment>
<dbReference type="AlphaFoldDB" id="A0A8T0WC68"/>
<protein>
    <submittedName>
        <fullName evidence="2">Uncharacterized protein</fullName>
    </submittedName>
</protein>
<sequence>MDPIVSSVALIGSATQQQLLHVAYKGVPGAKKAASKAYPSCDQFKVELWISDRVVLLVENSLGGCIHRNYAAPAPAPHRRRGAATRSSVRGSTRYFSPLPWIDKNTARLMDS</sequence>
<feature type="compositionally biased region" description="Polar residues" evidence="1">
    <location>
        <begin position="85"/>
        <end position="95"/>
    </location>
</feature>
<dbReference type="EMBL" id="CM029039">
    <property type="protein sequence ID" value="KAG2642974.1"/>
    <property type="molecule type" value="Genomic_DNA"/>
</dbReference>
<keyword evidence="3" id="KW-1185">Reference proteome</keyword>
<organism evidence="2 3">
    <name type="scientific">Panicum virgatum</name>
    <name type="common">Blackwell switchgrass</name>
    <dbReference type="NCBI Taxonomy" id="38727"/>
    <lineage>
        <taxon>Eukaryota</taxon>
        <taxon>Viridiplantae</taxon>
        <taxon>Streptophyta</taxon>
        <taxon>Embryophyta</taxon>
        <taxon>Tracheophyta</taxon>
        <taxon>Spermatophyta</taxon>
        <taxon>Magnoliopsida</taxon>
        <taxon>Liliopsida</taxon>
        <taxon>Poales</taxon>
        <taxon>Poaceae</taxon>
        <taxon>PACMAD clade</taxon>
        <taxon>Panicoideae</taxon>
        <taxon>Panicodae</taxon>
        <taxon>Paniceae</taxon>
        <taxon>Panicinae</taxon>
        <taxon>Panicum</taxon>
        <taxon>Panicum sect. Hiantes</taxon>
    </lineage>
</organism>
<proteinExistence type="predicted"/>
<evidence type="ECO:0000313" key="3">
    <source>
        <dbReference type="Proteomes" id="UP000823388"/>
    </source>
</evidence>
<feature type="region of interest" description="Disordered" evidence="1">
    <location>
        <begin position="73"/>
        <end position="95"/>
    </location>
</feature>
<evidence type="ECO:0000256" key="1">
    <source>
        <dbReference type="SAM" id="MobiDB-lite"/>
    </source>
</evidence>
<accession>A0A8T0WC68</accession>
<reference evidence="2" key="1">
    <citation type="submission" date="2020-05" db="EMBL/GenBank/DDBJ databases">
        <title>WGS assembly of Panicum virgatum.</title>
        <authorList>
            <person name="Lovell J.T."/>
            <person name="Jenkins J."/>
            <person name="Shu S."/>
            <person name="Juenger T.E."/>
            <person name="Schmutz J."/>
        </authorList>
    </citation>
    <scope>NUCLEOTIDE SEQUENCE</scope>
    <source>
        <strain evidence="2">AP13</strain>
    </source>
</reference>